<dbReference type="InterPro" id="IPR008621">
    <property type="entry name" value="Cbb3-typ_cyt_oxidase_comp"/>
</dbReference>
<dbReference type="Proteomes" id="UP000295058">
    <property type="component" value="Unassembled WGS sequence"/>
</dbReference>
<accession>A0A235CH94</accession>
<dbReference type="EMBL" id="SODO01000007">
    <property type="protein sequence ID" value="TDW58839.1"/>
    <property type="molecule type" value="Genomic_DNA"/>
</dbReference>
<feature type="compositionally biased region" description="Basic and acidic residues" evidence="1">
    <location>
        <begin position="55"/>
        <end position="72"/>
    </location>
</feature>
<dbReference type="Proteomes" id="UP000243640">
    <property type="component" value="Unassembled WGS sequence"/>
</dbReference>
<dbReference type="EMBL" id="NQJF01000008">
    <property type="protein sequence ID" value="OYD23836.1"/>
    <property type="molecule type" value="Genomic_DNA"/>
</dbReference>
<dbReference type="CDD" id="cd01324">
    <property type="entry name" value="cbb3_Oxidase_CcoQ"/>
    <property type="match status" value="1"/>
</dbReference>
<keyword evidence="2" id="KW-1133">Transmembrane helix</keyword>
<feature type="transmembrane region" description="Helical" evidence="2">
    <location>
        <begin position="12"/>
        <end position="33"/>
    </location>
</feature>
<dbReference type="AlphaFoldDB" id="A0A235CH94"/>
<protein>
    <submittedName>
        <fullName evidence="3">CcoQ/FixQ family Cbb3-type cytochrome c oxidase assembly chaperone</fullName>
    </submittedName>
    <submittedName>
        <fullName evidence="4">Cytochrome c oxidase cbb3-type subunit 4</fullName>
    </submittedName>
</protein>
<evidence type="ECO:0000313" key="3">
    <source>
        <dbReference type="EMBL" id="OYD23836.1"/>
    </source>
</evidence>
<evidence type="ECO:0000313" key="4">
    <source>
        <dbReference type="EMBL" id="TDW58839.1"/>
    </source>
</evidence>
<gene>
    <name evidence="3" type="ORF">B6S09_10240</name>
    <name evidence="4" type="ORF">LY04_02195</name>
</gene>
<name>A0A235CH94_9GAMM</name>
<evidence type="ECO:0000313" key="5">
    <source>
        <dbReference type="Proteomes" id="UP000243640"/>
    </source>
</evidence>
<reference evidence="4 6" key="2">
    <citation type="submission" date="2019-03" db="EMBL/GenBank/DDBJ databases">
        <title>Genomic Encyclopedia of Archaeal and Bacterial Type Strains, Phase II (KMG-II): from individual species to whole genera.</title>
        <authorList>
            <person name="Goeker M."/>
        </authorList>
    </citation>
    <scope>NUCLEOTIDE SEQUENCE [LARGE SCALE GENOMIC DNA]</scope>
    <source>
        <strain evidence="4 6">DSM 15594</strain>
    </source>
</reference>
<keyword evidence="2" id="KW-0472">Membrane</keyword>
<evidence type="ECO:0000256" key="1">
    <source>
        <dbReference type="SAM" id="MobiDB-lite"/>
    </source>
</evidence>
<dbReference type="OrthoDB" id="6402501at2"/>
<dbReference type="Pfam" id="PF05545">
    <property type="entry name" value="FixQ"/>
    <property type="match status" value="1"/>
</dbReference>
<evidence type="ECO:0000256" key="2">
    <source>
        <dbReference type="SAM" id="Phobius"/>
    </source>
</evidence>
<proteinExistence type="predicted"/>
<dbReference type="RefSeq" id="WP_094278399.1">
    <property type="nucleotide sequence ID" value="NZ_JBLWZI010000007.1"/>
</dbReference>
<keyword evidence="2" id="KW-0812">Transmembrane</keyword>
<keyword evidence="6" id="KW-1185">Reference proteome</keyword>
<evidence type="ECO:0000313" key="6">
    <source>
        <dbReference type="Proteomes" id="UP000295058"/>
    </source>
</evidence>
<organism evidence="3 5">
    <name type="scientific">Oceanimonas baumannii</name>
    <dbReference type="NCBI Taxonomy" id="129578"/>
    <lineage>
        <taxon>Bacteria</taxon>
        <taxon>Pseudomonadati</taxon>
        <taxon>Pseudomonadota</taxon>
        <taxon>Gammaproteobacteria</taxon>
        <taxon>Aeromonadales</taxon>
        <taxon>Aeromonadaceae</taxon>
        <taxon>Oceanimonas</taxon>
    </lineage>
</organism>
<feature type="region of interest" description="Disordered" evidence="1">
    <location>
        <begin position="49"/>
        <end position="72"/>
    </location>
</feature>
<comment type="caution">
    <text evidence="3">The sequence shown here is derived from an EMBL/GenBank/DDBJ whole genome shotgun (WGS) entry which is preliminary data.</text>
</comment>
<sequence>MDFSTLEALKPTLISFQTLALLVLFAGIVWWAFGKRRKGKFDDAAHSIFNDEDEQQKTRQGTEQDRAGANKK</sequence>
<reference evidence="3 5" key="1">
    <citation type="submission" date="2017-08" db="EMBL/GenBank/DDBJ databases">
        <title>Draft Genome Sequence of the Marine Bacterium Oceanimonas baumannii ATCC 700832.</title>
        <authorList>
            <person name="Mcclelland W.D."/>
            <person name="Brennan M.A."/>
            <person name="Trachtenberg A.M."/>
            <person name="Maclea K.S."/>
        </authorList>
    </citation>
    <scope>NUCLEOTIDE SEQUENCE [LARGE SCALE GENOMIC DNA]</scope>
    <source>
        <strain evidence="3 5">ATCC 700832</strain>
    </source>
</reference>